<dbReference type="InterPro" id="IPR012340">
    <property type="entry name" value="NA-bd_OB-fold"/>
</dbReference>
<dbReference type="GO" id="GO:0005524">
    <property type="term" value="F:ATP binding"/>
    <property type="evidence" value="ECO:0007669"/>
    <property type="project" value="UniProtKB-UniRule"/>
</dbReference>
<dbReference type="Gene3D" id="2.40.50.140">
    <property type="entry name" value="Nucleic acid-binding proteins"/>
    <property type="match status" value="1"/>
</dbReference>
<comment type="function">
    <text evidence="11">Acts as component of the MCM2-7 complex (MCM complex) which is the replicative helicase essential for 'once per cell cycle' DNA replication initiation and elongation in eukaryotic cells. The active ATPase sites in the MCM2-7 ring are formed through the interaction surfaces of two neighboring subunits such that a critical structure of a conserved arginine finger motif is provided in trans relative to the ATP-binding site of the Walker A box of the adjacent subunit. The six ATPase active sites, however, are likely to contribute differentially to the complex helicase activity.</text>
</comment>
<dbReference type="PROSITE" id="PS00847">
    <property type="entry name" value="MCM_1"/>
    <property type="match status" value="1"/>
</dbReference>
<keyword evidence="15" id="KW-1185">Reference proteome</keyword>
<proteinExistence type="inferred from homology"/>
<dbReference type="PANTHER" id="PTHR11630">
    <property type="entry name" value="DNA REPLICATION LICENSING FACTOR MCM FAMILY MEMBER"/>
    <property type="match status" value="1"/>
</dbReference>
<dbReference type="InterPro" id="IPR041562">
    <property type="entry name" value="MCM_lid"/>
</dbReference>
<dbReference type="GO" id="GO:0017116">
    <property type="term" value="F:single-stranded DNA helicase activity"/>
    <property type="evidence" value="ECO:0007669"/>
    <property type="project" value="TreeGrafter"/>
</dbReference>
<dbReference type="InterPro" id="IPR027925">
    <property type="entry name" value="MCM_N"/>
</dbReference>
<dbReference type="PRINTS" id="PR01657">
    <property type="entry name" value="MCMFAMILY"/>
</dbReference>
<dbReference type="SMART" id="SM00350">
    <property type="entry name" value="MCM"/>
    <property type="match status" value="1"/>
</dbReference>
<evidence type="ECO:0000256" key="5">
    <source>
        <dbReference type="ARBA" id="ARBA00022801"/>
    </source>
</evidence>
<feature type="domain" description="MCM C-terminal AAA(+) ATPase" evidence="13">
    <location>
        <begin position="407"/>
        <end position="615"/>
    </location>
</feature>
<evidence type="ECO:0000256" key="7">
    <source>
        <dbReference type="ARBA" id="ARBA00022840"/>
    </source>
</evidence>
<comment type="caution">
    <text evidence="14">The sequence shown here is derived from an EMBL/GenBank/DDBJ whole genome shotgun (WGS) entry which is preliminary data.</text>
</comment>
<dbReference type="GO" id="GO:0016787">
    <property type="term" value="F:hydrolase activity"/>
    <property type="evidence" value="ECO:0007669"/>
    <property type="project" value="UniProtKB-KW"/>
</dbReference>
<comment type="subcellular location">
    <subcellularLocation>
        <location evidence="1">Nucleus</location>
    </subcellularLocation>
</comment>
<dbReference type="EC" id="3.6.4.12" evidence="11"/>
<evidence type="ECO:0000256" key="12">
    <source>
        <dbReference type="SAM" id="MobiDB-lite"/>
    </source>
</evidence>
<dbReference type="Proteomes" id="UP001177023">
    <property type="component" value="Unassembled WGS sequence"/>
</dbReference>
<dbReference type="FunFam" id="3.40.50.300:FF:000217">
    <property type="entry name" value="DNA helicase"/>
    <property type="match status" value="1"/>
</dbReference>
<protein>
    <recommendedName>
        <fullName evidence="11">DNA replication licensing factor MCM4</fullName>
        <ecNumber evidence="11">3.6.4.12</ecNumber>
    </recommendedName>
</protein>
<evidence type="ECO:0000313" key="14">
    <source>
        <dbReference type="EMBL" id="CAJ0585305.1"/>
    </source>
</evidence>
<evidence type="ECO:0000256" key="2">
    <source>
        <dbReference type="ARBA" id="ARBA00008010"/>
    </source>
</evidence>
<evidence type="ECO:0000313" key="15">
    <source>
        <dbReference type="Proteomes" id="UP001177023"/>
    </source>
</evidence>
<feature type="compositionally biased region" description="Polar residues" evidence="12">
    <location>
        <begin position="22"/>
        <end position="61"/>
    </location>
</feature>
<dbReference type="Pfam" id="PF17207">
    <property type="entry name" value="MCM_OB"/>
    <property type="match status" value="1"/>
</dbReference>
<dbReference type="InterPro" id="IPR001208">
    <property type="entry name" value="MCM_dom"/>
</dbReference>
<keyword evidence="7 10" id="KW-0067">ATP-binding</keyword>
<dbReference type="Pfam" id="PF14551">
    <property type="entry name" value="MCM_N"/>
    <property type="match status" value="1"/>
</dbReference>
<evidence type="ECO:0000256" key="3">
    <source>
        <dbReference type="ARBA" id="ARBA00022705"/>
    </source>
</evidence>
<dbReference type="GO" id="GO:0003697">
    <property type="term" value="F:single-stranded DNA binding"/>
    <property type="evidence" value="ECO:0007669"/>
    <property type="project" value="TreeGrafter"/>
</dbReference>
<evidence type="ECO:0000256" key="6">
    <source>
        <dbReference type="ARBA" id="ARBA00022806"/>
    </source>
</evidence>
<dbReference type="InterPro" id="IPR003593">
    <property type="entry name" value="AAA+_ATPase"/>
</dbReference>
<dbReference type="PRINTS" id="PR01660">
    <property type="entry name" value="MCMPROTEIN4"/>
</dbReference>
<comment type="subunit">
    <text evidence="11">Component of the MCM2-7 complex.</text>
</comment>
<dbReference type="CDD" id="cd17755">
    <property type="entry name" value="MCM4"/>
    <property type="match status" value="1"/>
</dbReference>
<dbReference type="Gene3D" id="3.30.1640.10">
    <property type="entry name" value="mini-chromosome maintenance (MCM) complex, chain A, domain 1"/>
    <property type="match status" value="1"/>
</dbReference>
<dbReference type="SUPFAM" id="SSF52540">
    <property type="entry name" value="P-loop containing nucleoside triphosphate hydrolases"/>
    <property type="match status" value="1"/>
</dbReference>
<dbReference type="PROSITE" id="PS50051">
    <property type="entry name" value="MCM_2"/>
    <property type="match status" value="1"/>
</dbReference>
<name>A0AA36GBS6_9BILA</name>
<keyword evidence="5 11" id="KW-0378">Hydrolase</keyword>
<sequence length="814" mass="91203">MSEYGSEMSYRGPGSPARSQEDPSQASQSVRSMASPTSSLRYGSESNFSATSGFSTRGTNQARQDLGVAPRDHRLVQVQGMQDDLVDDPNTPRMYIWGTRICIFDVQRVFTDFITKYNPKNVDEDEVMLREAGGGHHEINHKAPFYMQRLFEIDQTAETHLDINLAHVKEFSDALYRKIIAYPGDIIPYLDGAVNEIFQKEYNRNLPGQIEVRPYNADKTRCMRNLDPVDIDQMITISGMVTRTSSLVPEMRSGFFQCTICEAPAPEAEVDRGRITEPVTCSTCSNSHCFQLVHNRSKYLDKQIIKLQESPDDMPAGQTPHTLTVYAHGNLVESVQPGDRVTVTGIFRAQGAKANPRQRALSSVYRTNIDAIHFRRTDTSRLHKDNGESLTEDRINQIKALSKREDIMEILANAIAPSIFGHMDVKKGILCLLFGGTRKDDERTQKTKLRSEINMLLCGDPGTAKSQLLQYVYRLLPRSQYTSGKGSSAVGLTASVARDPDTKQLVLQTGALVLADNGVCCIDEFDKMNEGARSVLHEVMEQQTLSIAKAGIICQLHARTSVLAAANPVDSKWNRDKTIVDNIQLPHTLLSRFDLIFLMVDPQDEAYDRRLAAHLVSLYYRRAGEDVSEKLDTSLLRDYIAYAKAFVTPQLSNEASQFLIDKYINMRKLGARLGQITAYPRQLESLIRLSEAHAKIRLSSEVSVDDVEKAYNLHREALRQSAVDPATGRVDVGILAAGISTSSRKLVAKIVDEVTAYLQKGSAQNLNARNLFTAMHQIDRSINRNLFEEALAELMKKETIVRTGERIRYLPKRS</sequence>
<dbReference type="Gene3D" id="3.40.50.300">
    <property type="entry name" value="P-loop containing nucleotide triphosphate hydrolases"/>
    <property type="match status" value="1"/>
</dbReference>
<dbReference type="InterPro" id="IPR033762">
    <property type="entry name" value="MCM_OB"/>
</dbReference>
<dbReference type="EMBL" id="CATQJA010002703">
    <property type="protein sequence ID" value="CAJ0585305.1"/>
    <property type="molecule type" value="Genomic_DNA"/>
</dbReference>
<feature type="non-terminal residue" evidence="14">
    <location>
        <position position="1"/>
    </location>
</feature>
<comment type="catalytic activity">
    <reaction evidence="11">
        <text>ATP + H2O = ADP + phosphate + H(+)</text>
        <dbReference type="Rhea" id="RHEA:13065"/>
        <dbReference type="ChEBI" id="CHEBI:15377"/>
        <dbReference type="ChEBI" id="CHEBI:15378"/>
        <dbReference type="ChEBI" id="CHEBI:30616"/>
        <dbReference type="ChEBI" id="CHEBI:43474"/>
        <dbReference type="ChEBI" id="CHEBI:456216"/>
        <dbReference type="EC" id="3.6.4.12"/>
    </reaction>
</comment>
<dbReference type="Pfam" id="PF17855">
    <property type="entry name" value="MCM_lid"/>
    <property type="match status" value="1"/>
</dbReference>
<dbReference type="SUPFAM" id="SSF50249">
    <property type="entry name" value="Nucleic acid-binding proteins"/>
    <property type="match status" value="1"/>
</dbReference>
<evidence type="ECO:0000256" key="10">
    <source>
        <dbReference type="RuleBase" id="RU004070"/>
    </source>
</evidence>
<dbReference type="AlphaFoldDB" id="A0AA36GBS6"/>
<organism evidence="14 15">
    <name type="scientific">Mesorhabditis spiculigera</name>
    <dbReference type="NCBI Taxonomy" id="96644"/>
    <lineage>
        <taxon>Eukaryota</taxon>
        <taxon>Metazoa</taxon>
        <taxon>Ecdysozoa</taxon>
        <taxon>Nematoda</taxon>
        <taxon>Chromadorea</taxon>
        <taxon>Rhabditida</taxon>
        <taxon>Rhabditina</taxon>
        <taxon>Rhabditomorpha</taxon>
        <taxon>Rhabditoidea</taxon>
        <taxon>Rhabditidae</taxon>
        <taxon>Mesorhabditinae</taxon>
        <taxon>Mesorhabditis</taxon>
    </lineage>
</organism>
<dbReference type="Gene3D" id="2.20.28.10">
    <property type="match status" value="1"/>
</dbReference>
<dbReference type="GO" id="GO:0000727">
    <property type="term" value="P:double-strand break repair via break-induced replication"/>
    <property type="evidence" value="ECO:0007669"/>
    <property type="project" value="TreeGrafter"/>
</dbReference>
<dbReference type="InterPro" id="IPR031327">
    <property type="entry name" value="MCM"/>
</dbReference>
<keyword evidence="4 10" id="KW-0547">Nucleotide-binding</keyword>
<dbReference type="InterPro" id="IPR027417">
    <property type="entry name" value="P-loop_NTPase"/>
</dbReference>
<reference evidence="14" key="1">
    <citation type="submission" date="2023-06" db="EMBL/GenBank/DDBJ databases">
        <authorList>
            <person name="Delattre M."/>
        </authorList>
    </citation>
    <scope>NUCLEOTIDE SEQUENCE</scope>
    <source>
        <strain evidence="14">AF72</strain>
    </source>
</reference>
<keyword evidence="3 11" id="KW-0235">DNA replication</keyword>
<comment type="similarity">
    <text evidence="2 10">Belongs to the MCM family.</text>
</comment>
<evidence type="ECO:0000256" key="8">
    <source>
        <dbReference type="ARBA" id="ARBA00023125"/>
    </source>
</evidence>
<accession>A0AA36GBS6</accession>
<dbReference type="PANTHER" id="PTHR11630:SF66">
    <property type="entry name" value="DNA REPLICATION LICENSING FACTOR MCM4"/>
    <property type="match status" value="1"/>
</dbReference>
<dbReference type="InterPro" id="IPR008047">
    <property type="entry name" value="MCM_4"/>
</dbReference>
<keyword evidence="8 10" id="KW-0238">DNA-binding</keyword>
<dbReference type="SMART" id="SM00382">
    <property type="entry name" value="AAA"/>
    <property type="match status" value="1"/>
</dbReference>
<evidence type="ECO:0000256" key="11">
    <source>
        <dbReference type="RuleBase" id="RU368062"/>
    </source>
</evidence>
<evidence type="ECO:0000259" key="13">
    <source>
        <dbReference type="PROSITE" id="PS50051"/>
    </source>
</evidence>
<feature type="region of interest" description="Disordered" evidence="12">
    <location>
        <begin position="1"/>
        <end position="61"/>
    </location>
</feature>
<dbReference type="InterPro" id="IPR018525">
    <property type="entry name" value="MCM_CS"/>
</dbReference>
<keyword evidence="9 11" id="KW-0539">Nucleus</keyword>
<dbReference type="GO" id="GO:1902975">
    <property type="term" value="P:mitotic DNA replication initiation"/>
    <property type="evidence" value="ECO:0007669"/>
    <property type="project" value="TreeGrafter"/>
</dbReference>
<dbReference type="Pfam" id="PF00493">
    <property type="entry name" value="MCM"/>
    <property type="match status" value="1"/>
</dbReference>
<dbReference type="GO" id="GO:0006271">
    <property type="term" value="P:DNA strand elongation involved in DNA replication"/>
    <property type="evidence" value="ECO:0007669"/>
    <property type="project" value="TreeGrafter"/>
</dbReference>
<evidence type="ECO:0000256" key="9">
    <source>
        <dbReference type="ARBA" id="ARBA00023242"/>
    </source>
</evidence>
<dbReference type="FunFam" id="2.20.28.10:FF:000003">
    <property type="entry name" value="DNA helicase"/>
    <property type="match status" value="1"/>
</dbReference>
<gene>
    <name evidence="14" type="ORF">MSPICULIGERA_LOCUS23332</name>
</gene>
<evidence type="ECO:0000256" key="4">
    <source>
        <dbReference type="ARBA" id="ARBA00022741"/>
    </source>
</evidence>
<dbReference type="GO" id="GO:0005634">
    <property type="term" value="C:nucleus"/>
    <property type="evidence" value="ECO:0007669"/>
    <property type="project" value="UniProtKB-SubCell"/>
</dbReference>
<keyword evidence="6 11" id="KW-0347">Helicase</keyword>
<evidence type="ECO:0000256" key="1">
    <source>
        <dbReference type="ARBA" id="ARBA00004123"/>
    </source>
</evidence>
<dbReference type="GO" id="GO:0042555">
    <property type="term" value="C:MCM complex"/>
    <property type="evidence" value="ECO:0007669"/>
    <property type="project" value="UniProtKB-UniRule"/>
</dbReference>